<evidence type="ECO:0000313" key="2">
    <source>
        <dbReference type="EMBL" id="KAB0301850.1"/>
    </source>
</evidence>
<gene>
    <name evidence="2" type="ORF">F2Z80_22725</name>
</gene>
<dbReference type="AlphaFoldDB" id="A0A5N3S4X7"/>
<organism evidence="2 3">
    <name type="scientific">Vibrio fortis</name>
    <dbReference type="NCBI Taxonomy" id="212667"/>
    <lineage>
        <taxon>Bacteria</taxon>
        <taxon>Pseudomonadati</taxon>
        <taxon>Pseudomonadota</taxon>
        <taxon>Gammaproteobacteria</taxon>
        <taxon>Vibrionales</taxon>
        <taxon>Vibrionaceae</taxon>
        <taxon>Vibrio</taxon>
    </lineage>
</organism>
<accession>A0A5N3S4X7</accession>
<evidence type="ECO:0000313" key="3">
    <source>
        <dbReference type="Proteomes" id="UP000326687"/>
    </source>
</evidence>
<keyword evidence="1" id="KW-0812">Transmembrane</keyword>
<reference evidence="2 3" key="1">
    <citation type="submission" date="2019-09" db="EMBL/GenBank/DDBJ databases">
        <title>Vibrio Fortis S7-72.</title>
        <authorList>
            <person name="Das S.K."/>
        </authorList>
    </citation>
    <scope>NUCLEOTIDE SEQUENCE [LARGE SCALE GENOMIC DNA]</scope>
    <source>
        <strain evidence="2 3">S7-72</strain>
    </source>
</reference>
<evidence type="ECO:0000256" key="1">
    <source>
        <dbReference type="SAM" id="Phobius"/>
    </source>
</evidence>
<comment type="caution">
    <text evidence="2">The sequence shown here is derived from an EMBL/GenBank/DDBJ whole genome shotgun (WGS) entry which is preliminary data.</text>
</comment>
<dbReference type="EMBL" id="VXDD01000003">
    <property type="protein sequence ID" value="KAB0301850.1"/>
    <property type="molecule type" value="Genomic_DNA"/>
</dbReference>
<feature type="transmembrane region" description="Helical" evidence="1">
    <location>
        <begin position="24"/>
        <end position="46"/>
    </location>
</feature>
<dbReference type="RefSeq" id="WP_150897340.1">
    <property type="nucleotide sequence ID" value="NZ_VXDD01000003.1"/>
</dbReference>
<keyword evidence="1" id="KW-1133">Transmembrane helix</keyword>
<name>A0A5N3S4X7_9VIBR</name>
<protein>
    <submittedName>
        <fullName evidence="2">Uncharacterized protein</fullName>
    </submittedName>
</protein>
<proteinExistence type="predicted"/>
<keyword evidence="1" id="KW-0472">Membrane</keyword>
<feature type="transmembrane region" description="Helical" evidence="1">
    <location>
        <begin position="52"/>
        <end position="73"/>
    </location>
</feature>
<dbReference type="Proteomes" id="UP000326687">
    <property type="component" value="Unassembled WGS sequence"/>
</dbReference>
<sequence>MSNELTPTFGISARIWWNITWKTILFAIPFSFLGGFLGVMLGMLITGGNEQLANNIASVCSYLAAIPIAIFVIKSSLNETYGEYRLSLVKEDKVECQDSFNKDTKIEPTVS</sequence>